<comment type="similarity">
    <text evidence="2">Belongs to the bacterial solute-binding protein 8 family.</text>
</comment>
<dbReference type="eggNOG" id="COG0614">
    <property type="taxonomic scope" value="Bacteria"/>
</dbReference>
<evidence type="ECO:0000256" key="5">
    <source>
        <dbReference type="SAM" id="SignalP"/>
    </source>
</evidence>
<dbReference type="Pfam" id="PF01497">
    <property type="entry name" value="Peripla_BP_2"/>
    <property type="match status" value="1"/>
</dbReference>
<organism evidence="7 8">
    <name type="scientific">Microlunatus phosphovorus (strain ATCC 700054 / DSM 10555 / JCM 9379 / NBRC 101784 / NCIMB 13414 / VKM Ac-1990 / NM-1)</name>
    <dbReference type="NCBI Taxonomy" id="1032480"/>
    <lineage>
        <taxon>Bacteria</taxon>
        <taxon>Bacillati</taxon>
        <taxon>Actinomycetota</taxon>
        <taxon>Actinomycetes</taxon>
        <taxon>Propionibacteriales</taxon>
        <taxon>Propionibacteriaceae</taxon>
        <taxon>Microlunatus</taxon>
    </lineage>
</organism>
<dbReference type="EMBL" id="AP012204">
    <property type="protein sequence ID" value="BAK37082.1"/>
    <property type="molecule type" value="Genomic_DNA"/>
</dbReference>
<dbReference type="STRING" id="1032480.MLP_40680"/>
<dbReference type="GO" id="GO:0030288">
    <property type="term" value="C:outer membrane-bounded periplasmic space"/>
    <property type="evidence" value="ECO:0007669"/>
    <property type="project" value="TreeGrafter"/>
</dbReference>
<name>F5XR60_MICPN</name>
<evidence type="ECO:0000256" key="3">
    <source>
        <dbReference type="ARBA" id="ARBA00022448"/>
    </source>
</evidence>
<evidence type="ECO:0000313" key="7">
    <source>
        <dbReference type="EMBL" id="BAK37082.1"/>
    </source>
</evidence>
<dbReference type="AlphaFoldDB" id="F5XR60"/>
<evidence type="ECO:0000256" key="1">
    <source>
        <dbReference type="ARBA" id="ARBA00004196"/>
    </source>
</evidence>
<feature type="domain" description="Fe/B12 periplasmic-binding" evidence="6">
    <location>
        <begin position="53"/>
        <end position="329"/>
    </location>
</feature>
<evidence type="ECO:0000256" key="2">
    <source>
        <dbReference type="ARBA" id="ARBA00008814"/>
    </source>
</evidence>
<dbReference type="InterPro" id="IPR051313">
    <property type="entry name" value="Bact_iron-sidero_bind"/>
</dbReference>
<feature type="signal peptide" evidence="5">
    <location>
        <begin position="1"/>
        <end position="21"/>
    </location>
</feature>
<evidence type="ECO:0000256" key="4">
    <source>
        <dbReference type="ARBA" id="ARBA00022729"/>
    </source>
</evidence>
<dbReference type="PANTHER" id="PTHR30532:SF24">
    <property type="entry name" value="FERRIC ENTEROBACTIN-BINDING PERIPLASMIC PROTEIN FEPB"/>
    <property type="match status" value="1"/>
</dbReference>
<dbReference type="KEGG" id="mph:MLP_40680"/>
<dbReference type="Proteomes" id="UP000007947">
    <property type="component" value="Chromosome"/>
</dbReference>
<reference evidence="7 8" key="1">
    <citation type="submission" date="2011-05" db="EMBL/GenBank/DDBJ databases">
        <title>Whole genome sequence of Microlunatus phosphovorus NM-1.</title>
        <authorList>
            <person name="Hosoyama A."/>
            <person name="Sasaki K."/>
            <person name="Harada T."/>
            <person name="Igarashi R."/>
            <person name="Kawakoshi A."/>
            <person name="Sasagawa M."/>
            <person name="Fukada J."/>
            <person name="Nakamura S."/>
            <person name="Katano Y."/>
            <person name="Hanada S."/>
            <person name="Kamagata Y."/>
            <person name="Nakamura N."/>
            <person name="Yamazaki S."/>
            <person name="Fujita N."/>
        </authorList>
    </citation>
    <scope>NUCLEOTIDE SEQUENCE [LARGE SCALE GENOMIC DNA]</scope>
    <source>
        <strain evidence="8">ATCC 700054 / DSM 10555 / JCM 9379 / NBRC 101784 / NCIMB 13414 / VKM Ac-1990 / NM-1</strain>
    </source>
</reference>
<dbReference type="InterPro" id="IPR002491">
    <property type="entry name" value="ABC_transptr_periplasmic_BD"/>
</dbReference>
<gene>
    <name evidence="7" type="ordered locus">MLP_40680</name>
</gene>
<evidence type="ECO:0000259" key="6">
    <source>
        <dbReference type="PROSITE" id="PS50983"/>
    </source>
</evidence>
<protein>
    <submittedName>
        <fullName evidence="7">Putative ABC transporter substrate-binding protein</fullName>
    </submittedName>
</protein>
<dbReference type="PANTHER" id="PTHR30532">
    <property type="entry name" value="IRON III DICITRATE-BINDING PERIPLASMIC PROTEIN"/>
    <property type="match status" value="1"/>
</dbReference>
<keyword evidence="3" id="KW-0813">Transport</keyword>
<sequence>MAVTFLVIALLLSACSTSGTASSPETTPGDAGWSSVTTTGAFGDATIESRPERVFALSTTDADMLLAVGIVPIAVPSMPQTDAATGGTSIYPWQVGLYPEGTPKVEASTTELNIEAIAATDPDLIVGTAFFGLTKPIYGKLAEIAPVVHYDTVANSDDWRDSTRKIARAVGRVDAGDAAVATAEATLAKTRSNNPIFEGKTFNAVISPSADGVWILCSEQDNLGRVMTGFGMKLSEYAQSVECDGGKAELSWENMSDLDADVLWAIPDTADQMPELTKRKLWTSLPAVQRGAVVIVTKPEGVPFALAFPSPLSLVWAADRLAPKMSEAAARS</sequence>
<accession>F5XR60</accession>
<dbReference type="Gene3D" id="3.40.50.1980">
    <property type="entry name" value="Nitrogenase molybdenum iron protein domain"/>
    <property type="match status" value="2"/>
</dbReference>
<proteinExistence type="inferred from homology"/>
<keyword evidence="8" id="KW-1185">Reference proteome</keyword>
<keyword evidence="4 5" id="KW-0732">Signal</keyword>
<feature type="chain" id="PRO_5003329346" evidence="5">
    <location>
        <begin position="22"/>
        <end position="332"/>
    </location>
</feature>
<evidence type="ECO:0000313" key="8">
    <source>
        <dbReference type="Proteomes" id="UP000007947"/>
    </source>
</evidence>
<dbReference type="HOGENOM" id="CLU_038034_1_0_11"/>
<comment type="subcellular location">
    <subcellularLocation>
        <location evidence="1">Cell envelope</location>
    </subcellularLocation>
</comment>
<dbReference type="PROSITE" id="PS50983">
    <property type="entry name" value="FE_B12_PBP"/>
    <property type="match status" value="1"/>
</dbReference>
<dbReference type="GO" id="GO:1901678">
    <property type="term" value="P:iron coordination entity transport"/>
    <property type="evidence" value="ECO:0007669"/>
    <property type="project" value="UniProtKB-ARBA"/>
</dbReference>
<dbReference type="SUPFAM" id="SSF53807">
    <property type="entry name" value="Helical backbone' metal receptor"/>
    <property type="match status" value="1"/>
</dbReference>